<dbReference type="InterPro" id="IPR012337">
    <property type="entry name" value="RNaseH-like_sf"/>
</dbReference>
<evidence type="ECO:0000313" key="3">
    <source>
        <dbReference type="Proteomes" id="UP000234323"/>
    </source>
</evidence>
<dbReference type="VEuPathDB" id="FungiDB:RhiirA1_430051"/>
<name>A0A2I1HCD2_9GLOM</name>
<dbReference type="AlphaFoldDB" id="A0A2I1HCD2"/>
<feature type="coiled-coil region" evidence="1">
    <location>
        <begin position="61"/>
        <end position="95"/>
    </location>
</feature>
<reference evidence="2 3" key="1">
    <citation type="submission" date="2015-10" db="EMBL/GenBank/DDBJ databases">
        <title>Genome analyses suggest a sexual origin of heterokaryosis in a supposedly ancient asexual fungus.</title>
        <authorList>
            <person name="Ropars J."/>
            <person name="Sedzielewska K."/>
            <person name="Noel J."/>
            <person name="Charron P."/>
            <person name="Farinelli L."/>
            <person name="Marton T."/>
            <person name="Kruger M."/>
            <person name="Pelin A."/>
            <person name="Brachmann A."/>
            <person name="Corradi N."/>
        </authorList>
    </citation>
    <scope>NUCLEOTIDE SEQUENCE [LARGE SCALE GENOMIC DNA]</scope>
    <source>
        <strain evidence="2 3">A4</strain>
    </source>
</reference>
<dbReference type="VEuPathDB" id="FungiDB:FUN_016926"/>
<dbReference type="EMBL" id="LLXI01002198">
    <property type="protein sequence ID" value="PKY56480.1"/>
    <property type="molecule type" value="Genomic_DNA"/>
</dbReference>
<organism evidence="2 3">
    <name type="scientific">Rhizophagus irregularis</name>
    <dbReference type="NCBI Taxonomy" id="588596"/>
    <lineage>
        <taxon>Eukaryota</taxon>
        <taxon>Fungi</taxon>
        <taxon>Fungi incertae sedis</taxon>
        <taxon>Mucoromycota</taxon>
        <taxon>Glomeromycotina</taxon>
        <taxon>Glomeromycetes</taxon>
        <taxon>Glomerales</taxon>
        <taxon>Glomeraceae</taxon>
        <taxon>Rhizophagus</taxon>
    </lineage>
</organism>
<dbReference type="VEuPathDB" id="FungiDB:RhiirFUN_022237"/>
<evidence type="ECO:0000256" key="1">
    <source>
        <dbReference type="SAM" id="Coils"/>
    </source>
</evidence>
<gene>
    <name evidence="2" type="ORF">RhiirA4_476806</name>
</gene>
<comment type="caution">
    <text evidence="2">The sequence shown here is derived from an EMBL/GenBank/DDBJ whole genome shotgun (WGS) entry which is preliminary data.</text>
</comment>
<accession>A0A2I1HCD2</accession>
<proteinExistence type="predicted"/>
<keyword evidence="3" id="KW-1185">Reference proteome</keyword>
<protein>
    <submittedName>
        <fullName evidence="2">Uncharacterized protein</fullName>
    </submittedName>
</protein>
<keyword evidence="1" id="KW-0175">Coiled coil</keyword>
<sequence length="112" mass="12977">MLNDSEWELLDELCNILALFEKATQDFSGNTYVTLSQIVSIITSLINSLDIFSNLDEKEINDEIIINSDNLEENLTEQQINYNNIREVLENVKKNIYRSLKHYWAIPHSEAG</sequence>
<dbReference type="SUPFAM" id="SSF53098">
    <property type="entry name" value="Ribonuclease H-like"/>
    <property type="match status" value="1"/>
</dbReference>
<dbReference type="Proteomes" id="UP000234323">
    <property type="component" value="Unassembled WGS sequence"/>
</dbReference>
<evidence type="ECO:0000313" key="2">
    <source>
        <dbReference type="EMBL" id="PKY56480.1"/>
    </source>
</evidence>